<dbReference type="AlphaFoldDB" id="A0A2S2CZM3"/>
<geneLocation type="plasmid" evidence="3 4">
    <name>unnamed3</name>
</geneLocation>
<dbReference type="SUPFAM" id="SSF103473">
    <property type="entry name" value="MFS general substrate transporter"/>
    <property type="match status" value="1"/>
</dbReference>
<dbReference type="PANTHER" id="PTHR11328:SF28">
    <property type="entry name" value="MAJOR FACILITATOR SUPERFAMILY DOMAIN-CONTAINING PROTEIN 12"/>
    <property type="match status" value="1"/>
</dbReference>
<keyword evidence="2" id="KW-0812">Transmembrane</keyword>
<feature type="transmembrane region" description="Helical" evidence="2">
    <location>
        <begin position="223"/>
        <end position="248"/>
    </location>
</feature>
<dbReference type="GO" id="GO:0008643">
    <property type="term" value="P:carbohydrate transport"/>
    <property type="evidence" value="ECO:0007669"/>
    <property type="project" value="InterPro"/>
</dbReference>
<comment type="similarity">
    <text evidence="1">Belongs to the sodium:galactoside symporter (TC 2.A.2) family.</text>
</comment>
<feature type="transmembrane region" description="Helical" evidence="2">
    <location>
        <begin position="35"/>
        <end position="55"/>
    </location>
</feature>
<dbReference type="KEGG" id="azz:DEW08_28560"/>
<feature type="transmembrane region" description="Helical" evidence="2">
    <location>
        <begin position="354"/>
        <end position="377"/>
    </location>
</feature>
<keyword evidence="2" id="KW-0472">Membrane</keyword>
<sequence>MTPGRLALYALPALPLALPTIPVAVLLPAHYADTLGLGLGATAAALGAARLLDVLSDPLVGMLSDRGGRFGRRKPWILAGALIAGIALLNLFSPPAGAGAAHLFGWSLALYLGWTMVQVPYQAWGAELAAGYHERARIAGAREAAGVVGLLLAGGVPALAAFLGWPATAGLAALAWATVALGAPAVAGLLWGVREAAPREAEHAAPELPHSAVWRGLLGNRPFLRLLAAWTVNGLATGVPATLFPFFVGSVLALGETAKGLFLLLYFLSAVAAVPLWLRLARRLEKHRTWCLAMILACAAFLWVPLLGPGDGAAFAVICLVTGAALGADLALPPAMQADVVDYGALKERGRPRAGLYFALWTMATKLALAAAVALALPAVGLFGFDPQADVQLPGALAALAVIYAGLPTVAKVAAVALVWGHPLTRRRHAAIRRRLDKHRSPEPP</sequence>
<name>A0A2S2CZM3_9PROT</name>
<dbReference type="InterPro" id="IPR039672">
    <property type="entry name" value="MFS_2"/>
</dbReference>
<accession>A0A2S2CZM3</accession>
<keyword evidence="2" id="KW-1133">Transmembrane helix</keyword>
<dbReference type="OrthoDB" id="181905at2"/>
<feature type="transmembrane region" description="Helical" evidence="2">
    <location>
        <begin position="397"/>
        <end position="420"/>
    </location>
</feature>
<evidence type="ECO:0000313" key="4">
    <source>
        <dbReference type="Proteomes" id="UP000245629"/>
    </source>
</evidence>
<feature type="transmembrane region" description="Helical" evidence="2">
    <location>
        <begin position="76"/>
        <end position="92"/>
    </location>
</feature>
<dbReference type="Pfam" id="PF13347">
    <property type="entry name" value="MFS_2"/>
    <property type="match status" value="1"/>
</dbReference>
<dbReference type="InterPro" id="IPR036259">
    <property type="entry name" value="MFS_trans_sf"/>
</dbReference>
<dbReference type="RefSeq" id="WP_109333792.1">
    <property type="nucleotide sequence ID" value="NZ_CP029358.1"/>
</dbReference>
<reference evidence="4" key="1">
    <citation type="submission" date="2018-05" db="EMBL/GenBank/DDBJ databases">
        <title>Azospirillum thermophila sp. nov., a novel isolated from hot spring.</title>
        <authorList>
            <person name="Zhao Z."/>
        </authorList>
    </citation>
    <scope>NUCLEOTIDE SEQUENCE [LARGE SCALE GENOMIC DNA]</scope>
    <source>
        <strain evidence="4">CFH 70021</strain>
        <plasmid evidence="4">unnamed3</plasmid>
    </source>
</reference>
<organism evidence="3 4">
    <name type="scientific">Azospirillum thermophilum</name>
    <dbReference type="NCBI Taxonomy" id="2202148"/>
    <lineage>
        <taxon>Bacteria</taxon>
        <taxon>Pseudomonadati</taxon>
        <taxon>Pseudomonadota</taxon>
        <taxon>Alphaproteobacteria</taxon>
        <taxon>Rhodospirillales</taxon>
        <taxon>Azospirillaceae</taxon>
        <taxon>Azospirillum</taxon>
    </lineage>
</organism>
<proteinExistence type="inferred from homology"/>
<dbReference type="PANTHER" id="PTHR11328">
    <property type="entry name" value="MAJOR FACILITATOR SUPERFAMILY DOMAIN-CONTAINING PROTEIN"/>
    <property type="match status" value="1"/>
</dbReference>
<dbReference type="GO" id="GO:0005886">
    <property type="term" value="C:plasma membrane"/>
    <property type="evidence" value="ECO:0007669"/>
    <property type="project" value="TreeGrafter"/>
</dbReference>
<evidence type="ECO:0000256" key="2">
    <source>
        <dbReference type="SAM" id="Phobius"/>
    </source>
</evidence>
<keyword evidence="4" id="KW-1185">Reference proteome</keyword>
<feature type="transmembrane region" description="Helical" evidence="2">
    <location>
        <begin position="313"/>
        <end position="333"/>
    </location>
</feature>
<feature type="transmembrane region" description="Helical" evidence="2">
    <location>
        <begin position="171"/>
        <end position="193"/>
    </location>
</feature>
<protein>
    <submittedName>
        <fullName evidence="3">MFS transporter</fullName>
    </submittedName>
</protein>
<evidence type="ECO:0000256" key="1">
    <source>
        <dbReference type="ARBA" id="ARBA00009617"/>
    </source>
</evidence>
<dbReference type="GO" id="GO:0015293">
    <property type="term" value="F:symporter activity"/>
    <property type="evidence" value="ECO:0007669"/>
    <property type="project" value="InterPro"/>
</dbReference>
<keyword evidence="3" id="KW-0614">Plasmid</keyword>
<evidence type="ECO:0000313" key="3">
    <source>
        <dbReference type="EMBL" id="AWK89964.1"/>
    </source>
</evidence>
<feature type="transmembrane region" description="Helical" evidence="2">
    <location>
        <begin position="260"/>
        <end position="278"/>
    </location>
</feature>
<feature type="transmembrane region" description="Helical" evidence="2">
    <location>
        <begin position="290"/>
        <end position="307"/>
    </location>
</feature>
<gene>
    <name evidence="3" type="ORF">DEW08_28560</name>
</gene>
<dbReference type="Gene3D" id="1.20.1250.20">
    <property type="entry name" value="MFS general substrate transporter like domains"/>
    <property type="match status" value="2"/>
</dbReference>
<feature type="transmembrane region" description="Helical" evidence="2">
    <location>
        <begin position="104"/>
        <end position="124"/>
    </location>
</feature>
<dbReference type="EMBL" id="CP029358">
    <property type="protein sequence ID" value="AWK89964.1"/>
    <property type="molecule type" value="Genomic_DNA"/>
</dbReference>
<dbReference type="Proteomes" id="UP000245629">
    <property type="component" value="Plasmid unnamed3"/>
</dbReference>
<feature type="transmembrane region" description="Helical" evidence="2">
    <location>
        <begin position="144"/>
        <end position="165"/>
    </location>
</feature>